<feature type="region of interest" description="Disordered" evidence="1">
    <location>
        <begin position="1"/>
        <end position="41"/>
    </location>
</feature>
<evidence type="ECO:0000313" key="2">
    <source>
        <dbReference type="EMBL" id="RKO86077.1"/>
    </source>
</evidence>
<protein>
    <submittedName>
        <fullName evidence="2">Uncharacterized protein</fullName>
    </submittedName>
</protein>
<gene>
    <name evidence="2" type="ORF">BDK51DRAFT_43270</name>
</gene>
<organism evidence="2 3">
    <name type="scientific">Blyttiomyces helicus</name>
    <dbReference type="NCBI Taxonomy" id="388810"/>
    <lineage>
        <taxon>Eukaryota</taxon>
        <taxon>Fungi</taxon>
        <taxon>Fungi incertae sedis</taxon>
        <taxon>Chytridiomycota</taxon>
        <taxon>Chytridiomycota incertae sedis</taxon>
        <taxon>Chytridiomycetes</taxon>
        <taxon>Chytridiomycetes incertae sedis</taxon>
        <taxon>Blyttiomyces</taxon>
    </lineage>
</organism>
<dbReference type="AlphaFoldDB" id="A0A4V1IQC5"/>
<dbReference type="EMBL" id="KZ998496">
    <property type="protein sequence ID" value="RKO86077.1"/>
    <property type="molecule type" value="Genomic_DNA"/>
</dbReference>
<reference evidence="3" key="1">
    <citation type="journal article" date="2018" name="Nat. Microbiol.">
        <title>Leveraging single-cell genomics to expand the fungal tree of life.</title>
        <authorList>
            <person name="Ahrendt S.R."/>
            <person name="Quandt C.A."/>
            <person name="Ciobanu D."/>
            <person name="Clum A."/>
            <person name="Salamov A."/>
            <person name="Andreopoulos B."/>
            <person name="Cheng J.F."/>
            <person name="Woyke T."/>
            <person name="Pelin A."/>
            <person name="Henrissat B."/>
            <person name="Reynolds N.K."/>
            <person name="Benny G.L."/>
            <person name="Smith M.E."/>
            <person name="James T.Y."/>
            <person name="Grigoriev I.V."/>
        </authorList>
    </citation>
    <scope>NUCLEOTIDE SEQUENCE [LARGE SCALE GENOMIC DNA]</scope>
</reference>
<keyword evidence="3" id="KW-1185">Reference proteome</keyword>
<dbReference type="Proteomes" id="UP000269721">
    <property type="component" value="Unassembled WGS sequence"/>
</dbReference>
<evidence type="ECO:0000313" key="3">
    <source>
        <dbReference type="Proteomes" id="UP000269721"/>
    </source>
</evidence>
<accession>A0A4V1IQC5</accession>
<name>A0A4V1IQC5_9FUNG</name>
<proteinExistence type="predicted"/>
<feature type="compositionally biased region" description="Basic and acidic residues" evidence="1">
    <location>
        <begin position="9"/>
        <end position="20"/>
    </location>
</feature>
<sequence>MIPHLIPSDNERSSEGEEGGRVYAKKGRANKGPATAFEGEEGERAVGDCKVDLCRLIDLGAGHERRRLNRNMFPHFSLSLSSPPNLLAPTDVVISSHINISNLPLPYTSSTLSPFYLNTADFLPSRTGSDADEFLRTGVRDLDAIWRAGWGRGYRSMEVLLVCIGACMSLYKSPAGGLGYLRHSVKHAWGAVTRQATDRVAGRPLKRTFARWSVSVFAELHHFASLP</sequence>
<evidence type="ECO:0000256" key="1">
    <source>
        <dbReference type="SAM" id="MobiDB-lite"/>
    </source>
</evidence>